<feature type="chain" id="PRO_5047025719" evidence="1">
    <location>
        <begin position="35"/>
        <end position="412"/>
    </location>
</feature>
<dbReference type="SUPFAM" id="SSF75011">
    <property type="entry name" value="3-carboxy-cis,cis-mucoante lactonizing enzyme"/>
    <property type="match status" value="1"/>
</dbReference>
<evidence type="ECO:0000256" key="1">
    <source>
        <dbReference type="SAM" id="SignalP"/>
    </source>
</evidence>
<proteinExistence type="predicted"/>
<name>A0ABV1RJ22_9ALTE</name>
<dbReference type="Gene3D" id="2.130.10.10">
    <property type="entry name" value="YVTN repeat-like/Quinoprotein amine dehydrogenase"/>
    <property type="match status" value="1"/>
</dbReference>
<dbReference type="EMBL" id="JBELOE010000239">
    <property type="protein sequence ID" value="MER2492924.1"/>
    <property type="molecule type" value="Genomic_DNA"/>
</dbReference>
<keyword evidence="1" id="KW-0732">Signal</keyword>
<keyword evidence="3" id="KW-1185">Reference proteome</keyword>
<feature type="signal peptide" evidence="1">
    <location>
        <begin position="1"/>
        <end position="34"/>
    </location>
</feature>
<sequence length="412" mass="44608">MTKHGAIKKGLIKKGVIQKGILKLSLLASIIALAGCDINSDDNDEQAKESPVSGAVVQTVAPDYSSSQVVLIDTETFELTEGLYVKDKSDYTINTYQSEIYHIGRLSIDTIEKYDAADIEQPIYSYSTQQAGEEVSGNPYKIVFLNDSKAFIVRYGSDKVLIVNPQATSAADFITGEIDISAYITDDSIETSPHASDAIIAGGKLFVVMQRMLSWEPQTSYLAVFDTETGEELETNADSSDSVKGIPLAGFNPKSDSLYVYDNSLYVTTESGFSSVDLSESKIEKVNLADYTLTEVLNAADIDGNTTDKITEAVIVNNQTGYFYAGSGWPTVSALYQFNPTTGDIINTNVASGLADDEGISDIALDDRNQLWISVNSTNNPGIKVYSTADHSLVENPISTTMNPGKIGFIRK</sequence>
<accession>A0ABV1RJ22</accession>
<evidence type="ECO:0000313" key="2">
    <source>
        <dbReference type="EMBL" id="MER2492924.1"/>
    </source>
</evidence>
<dbReference type="Proteomes" id="UP001467690">
    <property type="component" value="Unassembled WGS sequence"/>
</dbReference>
<dbReference type="RefSeq" id="WP_350402380.1">
    <property type="nucleotide sequence ID" value="NZ_JBELOE010000239.1"/>
</dbReference>
<protein>
    <submittedName>
        <fullName evidence="2">Cadherin repeat domain-containing protein</fullName>
    </submittedName>
</protein>
<organism evidence="2 3">
    <name type="scientific">Catenovulum sediminis</name>
    <dbReference type="NCBI Taxonomy" id="1740262"/>
    <lineage>
        <taxon>Bacteria</taxon>
        <taxon>Pseudomonadati</taxon>
        <taxon>Pseudomonadota</taxon>
        <taxon>Gammaproteobacteria</taxon>
        <taxon>Alteromonadales</taxon>
        <taxon>Alteromonadaceae</taxon>
        <taxon>Catenovulum</taxon>
    </lineage>
</organism>
<dbReference type="InterPro" id="IPR015943">
    <property type="entry name" value="WD40/YVTN_repeat-like_dom_sf"/>
</dbReference>
<comment type="caution">
    <text evidence="2">The sequence shown here is derived from an EMBL/GenBank/DDBJ whole genome shotgun (WGS) entry which is preliminary data.</text>
</comment>
<reference evidence="2 3" key="1">
    <citation type="submission" date="2024-06" db="EMBL/GenBank/DDBJ databases">
        <authorList>
            <person name="Chen R.Y."/>
        </authorList>
    </citation>
    <scope>NUCLEOTIDE SEQUENCE [LARGE SCALE GENOMIC DNA]</scope>
    <source>
        <strain evidence="2 3">D2</strain>
    </source>
</reference>
<evidence type="ECO:0000313" key="3">
    <source>
        <dbReference type="Proteomes" id="UP001467690"/>
    </source>
</evidence>
<gene>
    <name evidence="2" type="ORF">ABS311_13660</name>
</gene>